<dbReference type="InterPro" id="IPR023997">
    <property type="entry name" value="TonB-dep_OMP_SusC/RagA_CS"/>
</dbReference>
<dbReference type="EMBL" id="FOLL01000001">
    <property type="protein sequence ID" value="SFB82713.1"/>
    <property type="molecule type" value="Genomic_DNA"/>
</dbReference>
<evidence type="ECO:0000256" key="7">
    <source>
        <dbReference type="ARBA" id="ARBA00023136"/>
    </source>
</evidence>
<organism evidence="15 16">
    <name type="scientific">Parapedobacter composti</name>
    <dbReference type="NCBI Taxonomy" id="623281"/>
    <lineage>
        <taxon>Bacteria</taxon>
        <taxon>Pseudomonadati</taxon>
        <taxon>Bacteroidota</taxon>
        <taxon>Sphingobacteriia</taxon>
        <taxon>Sphingobacteriales</taxon>
        <taxon>Sphingobacteriaceae</taxon>
        <taxon>Parapedobacter</taxon>
    </lineage>
</organism>
<evidence type="ECO:0000256" key="5">
    <source>
        <dbReference type="ARBA" id="ARBA00022729"/>
    </source>
</evidence>
<evidence type="ECO:0000256" key="8">
    <source>
        <dbReference type="ARBA" id="ARBA00023170"/>
    </source>
</evidence>
<dbReference type="Proteomes" id="UP000199577">
    <property type="component" value="Unassembled WGS sequence"/>
</dbReference>
<evidence type="ECO:0000256" key="12">
    <source>
        <dbReference type="SAM" id="SignalP"/>
    </source>
</evidence>
<evidence type="ECO:0000256" key="9">
    <source>
        <dbReference type="ARBA" id="ARBA00023237"/>
    </source>
</evidence>
<dbReference type="STRING" id="623281.SAMN05421747_101366"/>
<dbReference type="GO" id="GO:0009279">
    <property type="term" value="C:cell outer membrane"/>
    <property type="evidence" value="ECO:0007669"/>
    <property type="project" value="UniProtKB-SubCell"/>
</dbReference>
<keyword evidence="2 10" id="KW-0813">Transport</keyword>
<feature type="signal peptide" evidence="12">
    <location>
        <begin position="1"/>
        <end position="24"/>
    </location>
</feature>
<dbReference type="SUPFAM" id="SSF49464">
    <property type="entry name" value="Carboxypeptidase regulatory domain-like"/>
    <property type="match status" value="1"/>
</dbReference>
<evidence type="ECO:0000256" key="6">
    <source>
        <dbReference type="ARBA" id="ARBA00023077"/>
    </source>
</evidence>
<evidence type="ECO:0000256" key="2">
    <source>
        <dbReference type="ARBA" id="ARBA00022448"/>
    </source>
</evidence>
<dbReference type="InterPro" id="IPR039426">
    <property type="entry name" value="TonB-dep_rcpt-like"/>
</dbReference>
<keyword evidence="6 11" id="KW-0798">TonB box</keyword>
<accession>A0A1I1ECS2</accession>
<evidence type="ECO:0000259" key="14">
    <source>
        <dbReference type="Pfam" id="PF07715"/>
    </source>
</evidence>
<dbReference type="InterPro" id="IPR012910">
    <property type="entry name" value="Plug_dom"/>
</dbReference>
<sequence length="1124" mass="123192">MRILYMKFCMAIMAILGSTMIAHAQHTVTGVVTDASGPLSGVTVTIKGTNTALQTNANGSYTLTVEKGDALVFSIIGYKTREVVVADQTTINVVLEQDDNQLSEVVVTGFGTRQSTKRLSYAVTEVKGEELVRANNANIVNALQGKVAGVMINQGASGPQSSSRIRIRGNSSLSMNTQPLLVIDNVLVEPGTTGGSVWGDAADFGNIMKNLNPDDYESITVLKGSAASALYGSKAQNGVLLITTKKGKADKGLGVNFSHTESYDFAYRYPISLQNEFGGGIYTTFEQDANGVDIVSNPAFPNSGGYSFGPRFDGRLVKDLGEGRMIEWKPNNPLDVYETGVFRNTNVSLEGGGENSTLRFSYSRLDNKSVLPNNGIERNNFALRATQNISKRVSIDLSANYSMTDTRNPGRTGSRNNLAYAFSYLMPRHVDLLYYQANYINPVYGGQRSSQDADLYDPYRLGSVFFSLYEDNQSLKENNLLANADVKVDIAPWLNALVRANTNYYTSRYERKFLGTGVNFQGGNYQLRQENRSSYRVQGLLNASKQFSTDWYGTLSLGGETYRNVPGLYNDSYTDGGLRVPGLFTITNSVNPAVTQAYPTAGKRTDGLYAFGDLTWRDMLTMNFTLRNDWSSTLLDRSGAGQYSYFYPGVGLSWSFTELPAFKSTNSILSFGKLRASYAQTGLEMDPQMLNTEGYYRIQDGTFNNANNTNQQIFTFADNVLRGSNLKNQLTKELELGLDLRFWNGRLALDAAWYKKNTYNQIIRIPMPRESGVTDLLTNAGNIQNSGIELLVTGTPITNNNFNWNSTINFTLNRNKVIELAPGVSSYQLETAFGDDVEAVALPGSTYGLVRTGYAFATYQKRDANGNPIDHPSNGQRVIGAPPQVATGNYLTYLRTADYEPGSTKDLGNIMERFLVSTVQDFSYKNFNLSFQLDAKVGGLMASTTHQYGSANGSVTNSLFGRTADLGGVTYISNGVTRDDGIIPEGVLADGITVVRDGQTIDLGGMTYSEAYELGYLPAIPAYAYYDNLTKWGTGIREVSVFENSWVAVREVSVGYNLPSQLASNLKMKNLRLTLTGRNLGYLWMTAKDGVNPEGIFSNRSGSFLESGAFPFTRSIGFTLNGSF</sequence>
<dbReference type="Pfam" id="PF13715">
    <property type="entry name" value="CarbopepD_reg_2"/>
    <property type="match status" value="1"/>
</dbReference>
<dbReference type="RefSeq" id="WP_211657497.1">
    <property type="nucleotide sequence ID" value="NZ_FOLL01000001.1"/>
</dbReference>
<dbReference type="Gene3D" id="2.40.170.20">
    <property type="entry name" value="TonB-dependent receptor, beta-barrel domain"/>
    <property type="match status" value="1"/>
</dbReference>
<comment type="similarity">
    <text evidence="10 11">Belongs to the TonB-dependent receptor family.</text>
</comment>
<dbReference type="InterPro" id="IPR036942">
    <property type="entry name" value="Beta-barrel_TonB_sf"/>
</dbReference>
<proteinExistence type="inferred from homology"/>
<dbReference type="Gene3D" id="2.60.40.1120">
    <property type="entry name" value="Carboxypeptidase-like, regulatory domain"/>
    <property type="match status" value="1"/>
</dbReference>
<evidence type="ECO:0000256" key="11">
    <source>
        <dbReference type="RuleBase" id="RU003357"/>
    </source>
</evidence>
<dbReference type="PANTHER" id="PTHR30069:SF29">
    <property type="entry name" value="HEMOGLOBIN AND HEMOGLOBIN-HAPTOGLOBIN-BINDING PROTEIN 1-RELATED"/>
    <property type="match status" value="1"/>
</dbReference>
<protein>
    <submittedName>
        <fullName evidence="15">Iron complex outermembrane recepter protein</fullName>
    </submittedName>
</protein>
<evidence type="ECO:0000256" key="4">
    <source>
        <dbReference type="ARBA" id="ARBA00022692"/>
    </source>
</evidence>
<dbReference type="NCBIfam" id="TIGR04056">
    <property type="entry name" value="OMP_RagA_SusC"/>
    <property type="match status" value="1"/>
</dbReference>
<keyword evidence="3 10" id="KW-1134">Transmembrane beta strand</keyword>
<dbReference type="Pfam" id="PF07715">
    <property type="entry name" value="Plug"/>
    <property type="match status" value="1"/>
</dbReference>
<dbReference type="SUPFAM" id="SSF56935">
    <property type="entry name" value="Porins"/>
    <property type="match status" value="1"/>
</dbReference>
<dbReference type="InterPro" id="IPR000531">
    <property type="entry name" value="Beta-barrel_TonB"/>
</dbReference>
<feature type="chain" id="PRO_5011686823" evidence="12">
    <location>
        <begin position="25"/>
        <end position="1124"/>
    </location>
</feature>
<name>A0A1I1ECS2_9SPHI</name>
<dbReference type="InterPro" id="IPR037066">
    <property type="entry name" value="Plug_dom_sf"/>
</dbReference>
<dbReference type="AlphaFoldDB" id="A0A1I1ECS2"/>
<keyword evidence="4 10" id="KW-0812">Transmembrane</keyword>
<dbReference type="GO" id="GO:0044718">
    <property type="term" value="P:siderophore transmembrane transport"/>
    <property type="evidence" value="ECO:0007669"/>
    <property type="project" value="TreeGrafter"/>
</dbReference>
<dbReference type="Pfam" id="PF00593">
    <property type="entry name" value="TonB_dep_Rec_b-barrel"/>
    <property type="match status" value="1"/>
</dbReference>
<evidence type="ECO:0000256" key="10">
    <source>
        <dbReference type="PROSITE-ProRule" id="PRU01360"/>
    </source>
</evidence>
<dbReference type="InterPro" id="IPR023996">
    <property type="entry name" value="TonB-dep_OMP_SusC/RagA"/>
</dbReference>
<dbReference type="PROSITE" id="PS52016">
    <property type="entry name" value="TONB_DEPENDENT_REC_3"/>
    <property type="match status" value="1"/>
</dbReference>
<gene>
    <name evidence="15" type="ORF">SAMN05421747_101366</name>
</gene>
<keyword evidence="16" id="KW-1185">Reference proteome</keyword>
<keyword evidence="7 10" id="KW-0472">Membrane</keyword>
<keyword evidence="5 12" id="KW-0732">Signal</keyword>
<dbReference type="GO" id="GO:0015344">
    <property type="term" value="F:siderophore uptake transmembrane transporter activity"/>
    <property type="evidence" value="ECO:0007669"/>
    <property type="project" value="TreeGrafter"/>
</dbReference>
<evidence type="ECO:0000313" key="16">
    <source>
        <dbReference type="Proteomes" id="UP000199577"/>
    </source>
</evidence>
<dbReference type="NCBIfam" id="TIGR04057">
    <property type="entry name" value="SusC_RagA_signa"/>
    <property type="match status" value="1"/>
</dbReference>
<dbReference type="InterPro" id="IPR008969">
    <property type="entry name" value="CarboxyPept-like_regulatory"/>
</dbReference>
<feature type="domain" description="TonB-dependent receptor plug" evidence="14">
    <location>
        <begin position="118"/>
        <end position="239"/>
    </location>
</feature>
<evidence type="ECO:0000313" key="15">
    <source>
        <dbReference type="EMBL" id="SFB82713.1"/>
    </source>
</evidence>
<feature type="domain" description="TonB-dependent receptor-like beta-barrel" evidence="13">
    <location>
        <begin position="448"/>
        <end position="899"/>
    </location>
</feature>
<keyword evidence="8" id="KW-0675">Receptor</keyword>
<evidence type="ECO:0000256" key="1">
    <source>
        <dbReference type="ARBA" id="ARBA00004571"/>
    </source>
</evidence>
<dbReference type="PANTHER" id="PTHR30069">
    <property type="entry name" value="TONB-DEPENDENT OUTER MEMBRANE RECEPTOR"/>
    <property type="match status" value="1"/>
</dbReference>
<comment type="subcellular location">
    <subcellularLocation>
        <location evidence="1 10">Cell outer membrane</location>
        <topology evidence="1 10">Multi-pass membrane protein</topology>
    </subcellularLocation>
</comment>
<keyword evidence="9 10" id="KW-0998">Cell outer membrane</keyword>
<dbReference type="Gene3D" id="2.170.130.10">
    <property type="entry name" value="TonB-dependent receptor, plug domain"/>
    <property type="match status" value="1"/>
</dbReference>
<evidence type="ECO:0000259" key="13">
    <source>
        <dbReference type="Pfam" id="PF00593"/>
    </source>
</evidence>
<reference evidence="15 16" key="1">
    <citation type="submission" date="2016-10" db="EMBL/GenBank/DDBJ databases">
        <authorList>
            <person name="de Groot N.N."/>
        </authorList>
    </citation>
    <scope>NUCLEOTIDE SEQUENCE [LARGE SCALE GENOMIC DNA]</scope>
    <source>
        <strain evidence="15 16">DSM 22900</strain>
    </source>
</reference>
<evidence type="ECO:0000256" key="3">
    <source>
        <dbReference type="ARBA" id="ARBA00022452"/>
    </source>
</evidence>